<dbReference type="AlphaFoldDB" id="A0AAV6VQU2"/>
<name>A0AAV6VQU2_9ARAC</name>
<evidence type="ECO:0000313" key="2">
    <source>
        <dbReference type="Proteomes" id="UP000827092"/>
    </source>
</evidence>
<protein>
    <submittedName>
        <fullName evidence="1">Uncharacterized protein</fullName>
    </submittedName>
</protein>
<gene>
    <name evidence="1" type="ORF">JTE90_020924</name>
</gene>
<organism evidence="1 2">
    <name type="scientific">Oedothorax gibbosus</name>
    <dbReference type="NCBI Taxonomy" id="931172"/>
    <lineage>
        <taxon>Eukaryota</taxon>
        <taxon>Metazoa</taxon>
        <taxon>Ecdysozoa</taxon>
        <taxon>Arthropoda</taxon>
        <taxon>Chelicerata</taxon>
        <taxon>Arachnida</taxon>
        <taxon>Araneae</taxon>
        <taxon>Araneomorphae</taxon>
        <taxon>Entelegynae</taxon>
        <taxon>Araneoidea</taxon>
        <taxon>Linyphiidae</taxon>
        <taxon>Erigoninae</taxon>
        <taxon>Oedothorax</taxon>
    </lineage>
</organism>
<accession>A0AAV6VQU2</accession>
<sequence length="105" mass="11820">MHVRWDIFLQPEIGKKPLAPRKVLIENPLLMMSQGFGRGTTPLSRRRKCAAGEIGSVLFWNATKKTGIHLLVILHRIWSENNNPLSDGGTMVRSVRDPDFSIELG</sequence>
<dbReference type="Proteomes" id="UP000827092">
    <property type="component" value="Unassembled WGS sequence"/>
</dbReference>
<evidence type="ECO:0000313" key="1">
    <source>
        <dbReference type="EMBL" id="KAG8198099.1"/>
    </source>
</evidence>
<proteinExistence type="predicted"/>
<comment type="caution">
    <text evidence="1">The sequence shown here is derived from an EMBL/GenBank/DDBJ whole genome shotgun (WGS) entry which is preliminary data.</text>
</comment>
<reference evidence="1 2" key="1">
    <citation type="journal article" date="2022" name="Nat. Ecol. Evol.">
        <title>A masculinizing supergene underlies an exaggerated male reproductive morph in a spider.</title>
        <authorList>
            <person name="Hendrickx F."/>
            <person name="De Corte Z."/>
            <person name="Sonet G."/>
            <person name="Van Belleghem S.M."/>
            <person name="Kostlbacher S."/>
            <person name="Vangestel C."/>
        </authorList>
    </citation>
    <scope>NUCLEOTIDE SEQUENCE [LARGE SCALE GENOMIC DNA]</scope>
    <source>
        <strain evidence="1">W744_W776</strain>
    </source>
</reference>
<keyword evidence="2" id="KW-1185">Reference proteome</keyword>
<dbReference type="EMBL" id="JAFNEN010000044">
    <property type="protein sequence ID" value="KAG8198099.1"/>
    <property type="molecule type" value="Genomic_DNA"/>
</dbReference>